<keyword evidence="5 8" id="KW-0560">Oxidoreductase</keyword>
<evidence type="ECO:0000313" key="17">
    <source>
        <dbReference type="Proteomes" id="UP000036908"/>
    </source>
</evidence>
<dbReference type="Gene3D" id="3.30.460.30">
    <property type="entry name" value="Glutamyl-tRNA reductase, N-terminal domain"/>
    <property type="match status" value="1"/>
</dbReference>
<dbReference type="InterPro" id="IPR000343">
    <property type="entry name" value="4pyrrol_synth_GluRdtase"/>
</dbReference>
<evidence type="ECO:0000256" key="8">
    <source>
        <dbReference type="HAMAP-Rule" id="MF_00087"/>
    </source>
</evidence>
<dbReference type="InterPro" id="IPR006151">
    <property type="entry name" value="Shikm_DH/Glu-tRNA_Rdtase"/>
</dbReference>
<comment type="domain">
    <text evidence="8">Possesses an unusual extended V-shaped dimeric structure with each monomer consisting of three distinct domains arranged along a curved 'spinal' alpha-helix. The N-terminal catalytic domain specifically recognizes the glutamate moiety of the substrate. The second domain is the NADPH-binding domain, and the third C-terminal domain is responsible for dimerization.</text>
</comment>
<sequence length="419" mass="46472">MQGKFRAISLSYKKAPVEIREIISIDELTIKSILSEISEVLSLTEALILSTCNRTEVYYSAEQNLDIEIIKLIAIKKGILNADAYINYFNSFESEEAVNHLFRVSLGLEAQVVGDLQISNQVKRAYQWAADAQLAGPFLHRLMHTIFFSSKRVVQETSFRDGAASVSYAAAELVQNLASTIIEPKVLILGIGEIGADVCRHLSETDLKVAICNRTTEKAQALALECNQAVIPFSELKEAVAEYDLIISSVAHSTPIINKELVGGINNGFKFFVDLSIPRSISPEVGKLSGVTLFNIDEINDKASAAVEKRKASIPLVEAIIEEAIAEFNDWSKEMVVSPTIHKLKNALEQIRQDEITRHLKNASPEVQEFAERFSKSITQKIIKLPVLQLKAACKRGDAESLIDVLNELFDLENTPKEK</sequence>
<dbReference type="GO" id="GO:0019353">
    <property type="term" value="P:protoporphyrinogen IX biosynthetic process from glutamate"/>
    <property type="evidence" value="ECO:0007669"/>
    <property type="project" value="TreeGrafter"/>
</dbReference>
<dbReference type="GO" id="GO:0050661">
    <property type="term" value="F:NADP binding"/>
    <property type="evidence" value="ECO:0007669"/>
    <property type="project" value="InterPro"/>
</dbReference>
<dbReference type="Gene3D" id="3.40.50.720">
    <property type="entry name" value="NAD(P)-binding Rossmann-like Domain"/>
    <property type="match status" value="1"/>
</dbReference>
<comment type="pathway">
    <text evidence="1 8 12">Porphyrin-containing compound metabolism; protoporphyrin-IX biosynthesis; 5-aminolevulinate from L-glutamyl-tRNA(Glu): step 1/2.</text>
</comment>
<accession>A0A0L8AHH6</accession>
<comment type="caution">
    <text evidence="16">The sequence shown here is derived from an EMBL/GenBank/DDBJ whole genome shotgun (WGS) entry which is preliminary data.</text>
</comment>
<dbReference type="HAMAP" id="MF_00087">
    <property type="entry name" value="Glu_tRNA_reductase"/>
    <property type="match status" value="1"/>
</dbReference>
<evidence type="ECO:0000256" key="7">
    <source>
        <dbReference type="ARBA" id="ARBA00047464"/>
    </source>
</evidence>
<dbReference type="GO" id="GO:0008883">
    <property type="term" value="F:glutamyl-tRNA reductase activity"/>
    <property type="evidence" value="ECO:0007669"/>
    <property type="project" value="UniProtKB-UniRule"/>
</dbReference>
<dbReference type="InterPro" id="IPR036453">
    <property type="entry name" value="GluRdtase_dimer_dom_sf"/>
</dbReference>
<evidence type="ECO:0000256" key="1">
    <source>
        <dbReference type="ARBA" id="ARBA00005059"/>
    </source>
</evidence>
<feature type="domain" description="Quinate/shikimate 5-dehydrogenase/glutamyl-tRNA reductase" evidence="14">
    <location>
        <begin position="173"/>
        <end position="300"/>
    </location>
</feature>
<feature type="binding site" evidence="8">
    <location>
        <position position="121"/>
    </location>
    <ligand>
        <name>substrate</name>
    </ligand>
</feature>
<dbReference type="AlphaFoldDB" id="A0A0L8AHH6"/>
<feature type="binding site" evidence="8">
    <location>
        <begin position="51"/>
        <end position="54"/>
    </location>
    <ligand>
        <name>substrate</name>
    </ligand>
</feature>
<evidence type="ECO:0000259" key="14">
    <source>
        <dbReference type="Pfam" id="PF01488"/>
    </source>
</evidence>
<organism evidence="16 17">
    <name type="scientific">Roseivirga seohaensis subsp. aquiponti</name>
    <dbReference type="NCBI Taxonomy" id="1566026"/>
    <lineage>
        <taxon>Bacteria</taxon>
        <taxon>Pseudomonadati</taxon>
        <taxon>Bacteroidota</taxon>
        <taxon>Cytophagia</taxon>
        <taxon>Cytophagales</taxon>
        <taxon>Roseivirgaceae</taxon>
        <taxon>Roseivirga</taxon>
    </lineage>
</organism>
<evidence type="ECO:0000256" key="11">
    <source>
        <dbReference type="PIRSR" id="PIRSR000445-4"/>
    </source>
</evidence>
<reference evidence="17" key="1">
    <citation type="submission" date="2014-11" db="EMBL/GenBank/DDBJ databases">
        <title>Genome sequencing of Roseivirga sp. D-25.</title>
        <authorList>
            <person name="Selvaratnam C."/>
            <person name="Thevarajoo S."/>
            <person name="Goh K.M."/>
            <person name="Eee R."/>
            <person name="Chan K.-G."/>
            <person name="Chong C.S."/>
        </authorList>
    </citation>
    <scope>NUCLEOTIDE SEQUENCE [LARGE SCALE GENOMIC DNA]</scope>
    <source>
        <strain evidence="17">D-25</strain>
    </source>
</reference>
<dbReference type="Pfam" id="PF00745">
    <property type="entry name" value="GlutR_dimer"/>
    <property type="match status" value="1"/>
</dbReference>
<proteinExistence type="inferred from homology"/>
<dbReference type="InterPro" id="IPR036343">
    <property type="entry name" value="GluRdtase_N_sf"/>
</dbReference>
<feature type="active site" description="Nucleophile" evidence="8 9">
    <location>
        <position position="52"/>
    </location>
</feature>
<gene>
    <name evidence="8" type="primary">hemA</name>
    <name evidence="16" type="ORF">OB69_15210</name>
</gene>
<evidence type="ECO:0000256" key="6">
    <source>
        <dbReference type="ARBA" id="ARBA00023244"/>
    </source>
</evidence>
<dbReference type="Pfam" id="PF05201">
    <property type="entry name" value="GlutR_N"/>
    <property type="match status" value="1"/>
</dbReference>
<comment type="similarity">
    <text evidence="2 8 12">Belongs to the glutamyl-tRNA reductase family.</text>
</comment>
<dbReference type="PATRIC" id="fig|1566026.4.peg.1361"/>
<evidence type="ECO:0000256" key="4">
    <source>
        <dbReference type="ARBA" id="ARBA00022857"/>
    </source>
</evidence>
<keyword evidence="4 8" id="KW-0521">NADP</keyword>
<dbReference type="Pfam" id="PF01488">
    <property type="entry name" value="Shikimate_DH"/>
    <property type="match status" value="1"/>
</dbReference>
<feature type="binding site" evidence="8">
    <location>
        <begin position="115"/>
        <end position="117"/>
    </location>
    <ligand>
        <name>substrate</name>
    </ligand>
</feature>
<dbReference type="Proteomes" id="UP000036908">
    <property type="component" value="Unassembled WGS sequence"/>
</dbReference>
<keyword evidence="6 8" id="KW-0627">Porphyrin biosynthesis</keyword>
<feature type="domain" description="Tetrapyrrole biosynthesis glutamyl-tRNA reductase dimerisation" evidence="13">
    <location>
        <begin position="317"/>
        <end position="412"/>
    </location>
</feature>
<dbReference type="InterPro" id="IPR015895">
    <property type="entry name" value="4pyrrol_synth_GluRdtase_N"/>
</dbReference>
<dbReference type="InterPro" id="IPR036291">
    <property type="entry name" value="NAD(P)-bd_dom_sf"/>
</dbReference>
<comment type="miscellaneous">
    <text evidence="8">During catalysis, the active site Cys acts as a nucleophile attacking the alpha-carbonyl group of tRNA-bound glutamate with the formation of a thioester intermediate between enzyme and glutamate, and the concomitant release of tRNA(Glu). The thioester intermediate is finally reduced by direct hydride transfer from NADPH, to form the product GSA.</text>
</comment>
<evidence type="ECO:0000256" key="3">
    <source>
        <dbReference type="ARBA" id="ARBA00012970"/>
    </source>
</evidence>
<dbReference type="EMBL" id="JSVA01000018">
    <property type="protein sequence ID" value="KOF01702.1"/>
    <property type="molecule type" value="Genomic_DNA"/>
</dbReference>
<dbReference type="SUPFAM" id="SSF69075">
    <property type="entry name" value="Glutamyl tRNA-reductase dimerization domain"/>
    <property type="match status" value="1"/>
</dbReference>
<keyword evidence="17" id="KW-1185">Reference proteome</keyword>
<evidence type="ECO:0000256" key="12">
    <source>
        <dbReference type="RuleBase" id="RU000584"/>
    </source>
</evidence>
<evidence type="ECO:0000256" key="2">
    <source>
        <dbReference type="ARBA" id="ARBA00005916"/>
    </source>
</evidence>
<comment type="catalytic activity">
    <reaction evidence="7 8 12">
        <text>(S)-4-amino-5-oxopentanoate + tRNA(Glu) + NADP(+) = L-glutamyl-tRNA(Glu) + NADPH + H(+)</text>
        <dbReference type="Rhea" id="RHEA:12344"/>
        <dbReference type="Rhea" id="RHEA-COMP:9663"/>
        <dbReference type="Rhea" id="RHEA-COMP:9680"/>
        <dbReference type="ChEBI" id="CHEBI:15378"/>
        <dbReference type="ChEBI" id="CHEBI:57501"/>
        <dbReference type="ChEBI" id="CHEBI:57783"/>
        <dbReference type="ChEBI" id="CHEBI:58349"/>
        <dbReference type="ChEBI" id="CHEBI:78442"/>
        <dbReference type="ChEBI" id="CHEBI:78520"/>
        <dbReference type="EC" id="1.2.1.70"/>
    </reaction>
</comment>
<dbReference type="SUPFAM" id="SSF69742">
    <property type="entry name" value="Glutamyl tRNA-reductase catalytic, N-terminal domain"/>
    <property type="match status" value="1"/>
</dbReference>
<comment type="function">
    <text evidence="8">Catalyzes the NADPH-dependent reduction of glutamyl-tRNA(Glu) to glutamate 1-semialdehyde (GSA).</text>
</comment>
<dbReference type="SUPFAM" id="SSF51735">
    <property type="entry name" value="NAD(P)-binding Rossmann-fold domains"/>
    <property type="match status" value="1"/>
</dbReference>
<dbReference type="CDD" id="cd05213">
    <property type="entry name" value="NAD_bind_Glutamyl_tRNA_reduct"/>
    <property type="match status" value="1"/>
</dbReference>
<dbReference type="OrthoDB" id="110209at2"/>
<dbReference type="EC" id="1.2.1.70" evidence="3 8"/>
<evidence type="ECO:0000256" key="5">
    <source>
        <dbReference type="ARBA" id="ARBA00023002"/>
    </source>
</evidence>
<name>A0A0L8AHH6_9BACT</name>
<feature type="site" description="Important for activity" evidence="8 11">
    <location>
        <position position="100"/>
    </location>
</feature>
<evidence type="ECO:0000256" key="10">
    <source>
        <dbReference type="PIRSR" id="PIRSR000445-3"/>
    </source>
</evidence>
<feature type="binding site" evidence="8 10">
    <location>
        <begin position="190"/>
        <end position="195"/>
    </location>
    <ligand>
        <name>NADP(+)</name>
        <dbReference type="ChEBI" id="CHEBI:58349"/>
    </ligand>
</feature>
<protein>
    <recommendedName>
        <fullName evidence="3 8">Glutamyl-tRNA reductase</fullName>
        <shortName evidence="8">GluTR</shortName>
        <ecNumber evidence="3 8">1.2.1.70</ecNumber>
    </recommendedName>
</protein>
<dbReference type="InterPro" id="IPR015896">
    <property type="entry name" value="4pyrrol_synth_GluRdtase_dimer"/>
</dbReference>
<feature type="domain" description="Glutamyl-tRNA reductase N-terminal" evidence="15">
    <location>
        <begin position="8"/>
        <end position="157"/>
    </location>
</feature>
<evidence type="ECO:0000313" key="16">
    <source>
        <dbReference type="EMBL" id="KOF01702.1"/>
    </source>
</evidence>
<comment type="subunit">
    <text evidence="8">Homodimer.</text>
</comment>
<evidence type="ECO:0000256" key="9">
    <source>
        <dbReference type="PIRSR" id="PIRSR000445-1"/>
    </source>
</evidence>
<comment type="caution">
    <text evidence="8">Lacks conserved residue(s) required for the propagation of feature annotation.</text>
</comment>
<evidence type="ECO:0000259" key="15">
    <source>
        <dbReference type="Pfam" id="PF05201"/>
    </source>
</evidence>
<dbReference type="NCBIfam" id="TIGR01035">
    <property type="entry name" value="hemA"/>
    <property type="match status" value="1"/>
</dbReference>
<dbReference type="PIRSF" id="PIRSF000445">
    <property type="entry name" value="4pyrrol_synth_GluRdtase"/>
    <property type="match status" value="1"/>
</dbReference>
<dbReference type="PANTHER" id="PTHR43013:SF1">
    <property type="entry name" value="GLUTAMYL-TRNA REDUCTASE"/>
    <property type="match status" value="1"/>
</dbReference>
<evidence type="ECO:0000259" key="13">
    <source>
        <dbReference type="Pfam" id="PF00745"/>
    </source>
</evidence>
<dbReference type="UniPathway" id="UPA00251">
    <property type="reaction ID" value="UER00316"/>
</dbReference>
<dbReference type="PANTHER" id="PTHR43013">
    <property type="entry name" value="GLUTAMYL-TRNA REDUCTASE"/>
    <property type="match status" value="1"/>
</dbReference>